<reference evidence="5" key="1">
    <citation type="submission" date="2015-08" db="EMBL/GenBank/DDBJ databases">
        <title>Genome sequencing project for genomic taxonomy and phylogenomics of Bacillus-like bacteria.</title>
        <authorList>
            <person name="Liu B."/>
            <person name="Wang J."/>
            <person name="Zhu Y."/>
            <person name="Liu G."/>
            <person name="Chen Q."/>
            <person name="Chen Z."/>
            <person name="Lan J."/>
            <person name="Che J."/>
            <person name="Ge C."/>
            <person name="Shi H."/>
            <person name="Pan Z."/>
            <person name="Liu X."/>
        </authorList>
    </citation>
    <scope>NUCLEOTIDE SEQUENCE [LARGE SCALE GENOMIC DNA]</scope>
    <source>
        <strain evidence="5">FJAT-4402</strain>
    </source>
</reference>
<name>A0A0M4FV41_9BACI</name>
<dbReference type="GO" id="GO:0005737">
    <property type="term" value="C:cytoplasm"/>
    <property type="evidence" value="ECO:0007669"/>
    <property type="project" value="TreeGrafter"/>
</dbReference>
<evidence type="ECO:0000256" key="2">
    <source>
        <dbReference type="ARBA" id="ARBA00023235"/>
    </source>
</evidence>
<organism evidence="4 5">
    <name type="scientific">Bacillus gobiensis</name>
    <dbReference type="NCBI Taxonomy" id="1441095"/>
    <lineage>
        <taxon>Bacteria</taxon>
        <taxon>Bacillati</taxon>
        <taxon>Bacillota</taxon>
        <taxon>Bacilli</taxon>
        <taxon>Bacillales</taxon>
        <taxon>Bacillaceae</taxon>
        <taxon>Bacillus</taxon>
    </lineage>
</organism>
<keyword evidence="5" id="KW-1185">Reference proteome</keyword>
<accession>A0A0M4FV41</accession>
<comment type="similarity">
    <text evidence="1">Belongs to the PhzF family.</text>
</comment>
<dbReference type="STRING" id="1441095.AM592_01905"/>
<evidence type="ECO:0000313" key="4">
    <source>
        <dbReference type="EMBL" id="ALC80475.1"/>
    </source>
</evidence>
<evidence type="ECO:0000313" key="5">
    <source>
        <dbReference type="Proteomes" id="UP000067625"/>
    </source>
</evidence>
<evidence type="ECO:0000256" key="3">
    <source>
        <dbReference type="PIRSR" id="PIRSR016184-1"/>
    </source>
</evidence>
<dbReference type="SUPFAM" id="SSF54506">
    <property type="entry name" value="Diaminopimelate epimerase-like"/>
    <property type="match status" value="1"/>
</dbReference>
<dbReference type="PANTHER" id="PTHR13774">
    <property type="entry name" value="PHENAZINE BIOSYNTHESIS PROTEIN"/>
    <property type="match status" value="1"/>
</dbReference>
<dbReference type="PIRSF" id="PIRSF016184">
    <property type="entry name" value="PhzC_PhzF"/>
    <property type="match status" value="1"/>
</dbReference>
<dbReference type="EMBL" id="CP012600">
    <property type="protein sequence ID" value="ALC80475.1"/>
    <property type="molecule type" value="Genomic_DNA"/>
</dbReference>
<dbReference type="AlphaFoldDB" id="A0A0M4FV41"/>
<sequence>MILYTVDAFTNRTFSGNPAAVCLLKEELPDSVLQSIATEMNLSETAFVIKENEGYNLRWFTPKVEVDLCGHATLSAAHVLWERNEVSEDQPITFSSLSGPLTAKKSGGWIELDFPTEAPVSCPVSTELKEAIHTPIVEAAKNRLDYIIEVENEQQVRNIAFDTEKMTALTNRGFLITSRSDRPDVDFVSRCFFPTLGVLEDPVTGSAHCGLAPYWAKKLAKKEFFAEQLSERGGRLKVVLQGDRCLLKGEAITVLKGELAFPES</sequence>
<dbReference type="InterPro" id="IPR003719">
    <property type="entry name" value="Phenazine_PhzF-like"/>
</dbReference>
<dbReference type="NCBIfam" id="TIGR00654">
    <property type="entry name" value="PhzF_family"/>
    <property type="match status" value="1"/>
</dbReference>
<gene>
    <name evidence="4" type="ORF">AM592_01905</name>
</gene>
<dbReference type="Gene3D" id="3.10.310.10">
    <property type="entry name" value="Diaminopimelate Epimerase, Chain A, domain 1"/>
    <property type="match status" value="2"/>
</dbReference>
<dbReference type="PANTHER" id="PTHR13774:SF17">
    <property type="entry name" value="PHENAZINE BIOSYNTHESIS-LIKE DOMAIN-CONTAINING PROTEIN"/>
    <property type="match status" value="1"/>
</dbReference>
<dbReference type="GO" id="GO:0016853">
    <property type="term" value="F:isomerase activity"/>
    <property type="evidence" value="ECO:0007669"/>
    <property type="project" value="UniProtKB-KW"/>
</dbReference>
<dbReference type="OrthoDB" id="9788221at2"/>
<protein>
    <recommendedName>
        <fullName evidence="6">Oxidoreductase</fullName>
    </recommendedName>
</protein>
<evidence type="ECO:0008006" key="6">
    <source>
        <dbReference type="Google" id="ProtNLM"/>
    </source>
</evidence>
<dbReference type="RefSeq" id="WP_053602208.1">
    <property type="nucleotide sequence ID" value="NZ_CP012600.1"/>
</dbReference>
<feature type="active site" evidence="3">
    <location>
        <position position="44"/>
    </location>
</feature>
<dbReference type="Proteomes" id="UP000067625">
    <property type="component" value="Chromosome"/>
</dbReference>
<dbReference type="PATRIC" id="fig|1441095.3.peg.410"/>
<reference evidence="4 5" key="2">
    <citation type="journal article" date="2016" name="Int. J. Syst. Evol. Microbiol.">
        <title>Bacillus gobiensis sp. nov., isolated from a soil sample.</title>
        <authorList>
            <person name="Liu B."/>
            <person name="Liu G.H."/>
            <person name="Cetin S."/>
            <person name="Schumann P."/>
            <person name="Pan Z.Z."/>
            <person name="Chen Q.Q."/>
        </authorList>
    </citation>
    <scope>NUCLEOTIDE SEQUENCE [LARGE SCALE GENOMIC DNA]</scope>
    <source>
        <strain evidence="4 5">FJAT-4402</strain>
    </source>
</reference>
<dbReference type="Pfam" id="PF02567">
    <property type="entry name" value="PhzC-PhzF"/>
    <property type="match status" value="1"/>
</dbReference>
<keyword evidence="2" id="KW-0413">Isomerase</keyword>
<proteinExistence type="inferred from homology"/>
<evidence type="ECO:0000256" key="1">
    <source>
        <dbReference type="ARBA" id="ARBA00008270"/>
    </source>
</evidence>